<gene>
    <name evidence="11" type="ORF">FHU35_111046</name>
</gene>
<dbReference type="CDD" id="cd08231">
    <property type="entry name" value="MDR_TM0436_like"/>
    <property type="match status" value="1"/>
</dbReference>
<dbReference type="GO" id="GO:0004022">
    <property type="term" value="F:alcohol dehydrogenase (NAD+) activity"/>
    <property type="evidence" value="ECO:0007669"/>
    <property type="project" value="UniProtKB-EC"/>
</dbReference>
<evidence type="ECO:0000259" key="9">
    <source>
        <dbReference type="Pfam" id="PF00107"/>
    </source>
</evidence>
<dbReference type="SUPFAM" id="SSF50129">
    <property type="entry name" value="GroES-like"/>
    <property type="match status" value="1"/>
</dbReference>
<keyword evidence="7" id="KW-0520">NAD</keyword>
<evidence type="ECO:0000256" key="2">
    <source>
        <dbReference type="ARBA" id="ARBA00008072"/>
    </source>
</evidence>
<dbReference type="GO" id="GO:0005737">
    <property type="term" value="C:cytoplasm"/>
    <property type="evidence" value="ECO:0007669"/>
    <property type="project" value="TreeGrafter"/>
</dbReference>
<evidence type="ECO:0000256" key="1">
    <source>
        <dbReference type="ARBA" id="ARBA00001947"/>
    </source>
</evidence>
<dbReference type="InterPro" id="IPR013154">
    <property type="entry name" value="ADH-like_N"/>
</dbReference>
<comment type="caution">
    <text evidence="11">The sequence shown here is derived from an EMBL/GenBank/DDBJ whole genome shotgun (WGS) entry which is preliminary data.</text>
</comment>
<reference evidence="11 12" key="1">
    <citation type="submission" date="2019-06" db="EMBL/GenBank/DDBJ databases">
        <title>Sequencing the genomes of 1000 actinobacteria strains.</title>
        <authorList>
            <person name="Klenk H.-P."/>
        </authorList>
    </citation>
    <scope>NUCLEOTIDE SEQUENCE [LARGE SCALE GENOMIC DNA]</scope>
    <source>
        <strain evidence="11 12">DSM 46699</strain>
    </source>
</reference>
<dbReference type="InterPro" id="IPR036291">
    <property type="entry name" value="NAD(P)-bd_dom_sf"/>
</dbReference>
<feature type="domain" description="Alcohol dehydrogenase-like C-terminal" evidence="9">
    <location>
        <begin position="199"/>
        <end position="316"/>
    </location>
</feature>
<protein>
    <recommendedName>
        <fullName evidence="3">alcohol dehydrogenase</fullName>
        <ecNumber evidence="3">1.1.1.1</ecNumber>
    </recommendedName>
</protein>
<evidence type="ECO:0000256" key="3">
    <source>
        <dbReference type="ARBA" id="ARBA00013190"/>
    </source>
</evidence>
<evidence type="ECO:0000313" key="11">
    <source>
        <dbReference type="EMBL" id="TWG08427.1"/>
    </source>
</evidence>
<dbReference type="PANTHER" id="PTHR42940:SF3">
    <property type="entry name" value="ALCOHOL DEHYDROGENASE 1-RELATED"/>
    <property type="match status" value="1"/>
</dbReference>
<dbReference type="OrthoDB" id="3987021at2"/>
<dbReference type="AlphaFoldDB" id="A0A561V9Z0"/>
<dbReference type="InterPro" id="IPR013149">
    <property type="entry name" value="ADH-like_C"/>
</dbReference>
<dbReference type="NCBIfam" id="TIGR03366">
    <property type="entry name" value="HpnZ_proposed"/>
    <property type="match status" value="1"/>
</dbReference>
<dbReference type="Proteomes" id="UP000316184">
    <property type="component" value="Unassembled WGS sequence"/>
</dbReference>
<keyword evidence="5 8" id="KW-0862">Zinc</keyword>
<dbReference type="EMBL" id="VIWX01000001">
    <property type="protein sequence ID" value="TWG08427.1"/>
    <property type="molecule type" value="Genomic_DNA"/>
</dbReference>
<comment type="cofactor">
    <cofactor evidence="1 8">
        <name>Zn(2+)</name>
        <dbReference type="ChEBI" id="CHEBI:29105"/>
    </cofactor>
</comment>
<dbReference type="PANTHER" id="PTHR42940">
    <property type="entry name" value="ALCOHOL DEHYDROGENASE 1-RELATED"/>
    <property type="match status" value="1"/>
</dbReference>
<dbReference type="InterPro" id="IPR002328">
    <property type="entry name" value="ADH_Zn_CS"/>
</dbReference>
<dbReference type="RefSeq" id="WP_145737206.1">
    <property type="nucleotide sequence ID" value="NZ_VIWX01000001.1"/>
</dbReference>
<dbReference type="Pfam" id="PF08240">
    <property type="entry name" value="ADH_N"/>
    <property type="match status" value="1"/>
</dbReference>
<sequence>MSSAATVLESARSARWEGVGGPFRVIETPLPQVLADGEVLVEVELATVCGSDLHTVTGDRPGPAPGVLGHEQVGRVVAVGPGAPRCLDSTPVTPGLRVVWSVAASCLRCARCSAGMPQKCLHLRKYGHEAWDEKSPLRGGFATHCLLLPGTAIATVDESLPGEVAAPVSCATATVAAVVGAAGPVGPETRALVNGAGMLGLTAVAMLSAAGARVVAVDPHPERRAQALRFGASEAQPVGAPIGECDVALELSGALEAVQSCLDSLSVGGVAVLAGSVSPGPAVRLDPESLVRGLHRIVGVHNYHPRDLQVAVDFITEHHRNRPFAELVAGRHRLDELDAAFAAARRGEAPRQAIVPRVRTGRPLPRPTA</sequence>
<accession>A0A561V9Z0</accession>
<feature type="domain" description="Alcohol dehydrogenase-like N-terminal" evidence="10">
    <location>
        <begin position="36"/>
        <end position="147"/>
    </location>
</feature>
<evidence type="ECO:0000256" key="5">
    <source>
        <dbReference type="ARBA" id="ARBA00022833"/>
    </source>
</evidence>
<proteinExistence type="inferred from homology"/>
<evidence type="ECO:0000256" key="4">
    <source>
        <dbReference type="ARBA" id="ARBA00022723"/>
    </source>
</evidence>
<evidence type="ECO:0000256" key="7">
    <source>
        <dbReference type="ARBA" id="ARBA00023027"/>
    </source>
</evidence>
<dbReference type="InterPro" id="IPR017743">
    <property type="entry name" value="ADH_phosphonate_catab-assoc"/>
</dbReference>
<dbReference type="Gene3D" id="3.90.180.10">
    <property type="entry name" value="Medium-chain alcohol dehydrogenases, catalytic domain"/>
    <property type="match status" value="1"/>
</dbReference>
<evidence type="ECO:0000313" key="12">
    <source>
        <dbReference type="Proteomes" id="UP000316184"/>
    </source>
</evidence>
<evidence type="ECO:0000256" key="6">
    <source>
        <dbReference type="ARBA" id="ARBA00023002"/>
    </source>
</evidence>
<dbReference type="PROSITE" id="PS00059">
    <property type="entry name" value="ADH_ZINC"/>
    <property type="match status" value="1"/>
</dbReference>
<organism evidence="11 12">
    <name type="scientific">Saccharopolyspora dendranthemae</name>
    <dbReference type="NCBI Taxonomy" id="1181886"/>
    <lineage>
        <taxon>Bacteria</taxon>
        <taxon>Bacillati</taxon>
        <taxon>Actinomycetota</taxon>
        <taxon>Actinomycetes</taxon>
        <taxon>Pseudonocardiales</taxon>
        <taxon>Pseudonocardiaceae</taxon>
        <taxon>Saccharopolyspora</taxon>
    </lineage>
</organism>
<evidence type="ECO:0000259" key="10">
    <source>
        <dbReference type="Pfam" id="PF08240"/>
    </source>
</evidence>
<evidence type="ECO:0000256" key="8">
    <source>
        <dbReference type="RuleBase" id="RU361277"/>
    </source>
</evidence>
<keyword evidence="6" id="KW-0560">Oxidoreductase</keyword>
<comment type="similarity">
    <text evidence="2 8">Belongs to the zinc-containing alcohol dehydrogenase family.</text>
</comment>
<dbReference type="SUPFAM" id="SSF51735">
    <property type="entry name" value="NAD(P)-binding Rossmann-fold domains"/>
    <property type="match status" value="1"/>
</dbReference>
<keyword evidence="12" id="KW-1185">Reference proteome</keyword>
<dbReference type="EC" id="1.1.1.1" evidence="3"/>
<dbReference type="InterPro" id="IPR011032">
    <property type="entry name" value="GroES-like_sf"/>
</dbReference>
<keyword evidence="4 8" id="KW-0479">Metal-binding</keyword>
<dbReference type="Pfam" id="PF00107">
    <property type="entry name" value="ADH_zinc_N"/>
    <property type="match status" value="1"/>
</dbReference>
<dbReference type="Gene3D" id="3.40.50.720">
    <property type="entry name" value="NAD(P)-binding Rossmann-like Domain"/>
    <property type="match status" value="1"/>
</dbReference>
<name>A0A561V9Z0_9PSEU</name>
<dbReference type="GO" id="GO:0008270">
    <property type="term" value="F:zinc ion binding"/>
    <property type="evidence" value="ECO:0007669"/>
    <property type="project" value="InterPro"/>
</dbReference>